<keyword evidence="5 8" id="KW-0460">Magnesium</keyword>
<evidence type="ECO:0000259" key="9">
    <source>
        <dbReference type="Pfam" id="PF01648"/>
    </source>
</evidence>
<evidence type="ECO:0000256" key="5">
    <source>
        <dbReference type="ARBA" id="ARBA00022842"/>
    </source>
</evidence>
<comment type="function">
    <text evidence="8">Transfers the 4'-phosphopantetheine moiety from coenzyme A to a Ser of acyl-carrier-protein.</text>
</comment>
<dbReference type="SUPFAM" id="SSF56214">
    <property type="entry name" value="4'-phosphopantetheinyl transferase"/>
    <property type="match status" value="1"/>
</dbReference>
<dbReference type="EMBL" id="JARVLH010000001">
    <property type="protein sequence ID" value="MEX5284355.1"/>
    <property type="molecule type" value="Genomic_DNA"/>
</dbReference>
<dbReference type="InterPro" id="IPR037143">
    <property type="entry name" value="4-PPantetheinyl_Trfase_dom_sf"/>
</dbReference>
<comment type="similarity">
    <text evidence="8">Belongs to the P-Pant transferase superfamily. AcpS family.</text>
</comment>
<dbReference type="Pfam" id="PF01648">
    <property type="entry name" value="ACPS"/>
    <property type="match status" value="1"/>
</dbReference>
<dbReference type="NCBIfam" id="TIGR00556">
    <property type="entry name" value="pantethn_trn"/>
    <property type="match status" value="1"/>
</dbReference>
<evidence type="ECO:0000256" key="2">
    <source>
        <dbReference type="ARBA" id="ARBA00022679"/>
    </source>
</evidence>
<dbReference type="Gene3D" id="3.90.470.20">
    <property type="entry name" value="4'-phosphopantetheinyl transferase domain"/>
    <property type="match status" value="1"/>
</dbReference>
<name>A0ABV3X2D2_9FIRM</name>
<comment type="caution">
    <text evidence="10">The sequence shown here is derived from an EMBL/GenBank/DDBJ whole genome shotgun (WGS) entry which is preliminary data.</text>
</comment>
<gene>
    <name evidence="8 10" type="primary">acpS</name>
    <name evidence="10" type="ORF">QCO44_01680</name>
</gene>
<dbReference type="InterPro" id="IPR008278">
    <property type="entry name" value="4-PPantetheinyl_Trfase_dom"/>
</dbReference>
<dbReference type="InterPro" id="IPR004568">
    <property type="entry name" value="Ppantetheine-prot_Trfase_dom"/>
</dbReference>
<keyword evidence="2 8" id="KW-0808">Transferase</keyword>
<keyword evidence="3 8" id="KW-0479">Metal-binding</keyword>
<dbReference type="HAMAP" id="MF_00101">
    <property type="entry name" value="AcpS"/>
    <property type="match status" value="1"/>
</dbReference>
<comment type="subcellular location">
    <subcellularLocation>
        <location evidence="8">Cytoplasm</location>
    </subcellularLocation>
</comment>
<comment type="cofactor">
    <cofactor evidence="8">
        <name>Mg(2+)</name>
        <dbReference type="ChEBI" id="CHEBI:18420"/>
    </cofactor>
</comment>
<evidence type="ECO:0000256" key="1">
    <source>
        <dbReference type="ARBA" id="ARBA00022516"/>
    </source>
</evidence>
<keyword evidence="11" id="KW-1185">Reference proteome</keyword>
<dbReference type="InterPro" id="IPR002582">
    <property type="entry name" value="ACPS"/>
</dbReference>
<dbReference type="Proteomes" id="UP001559623">
    <property type="component" value="Unassembled WGS sequence"/>
</dbReference>
<evidence type="ECO:0000313" key="10">
    <source>
        <dbReference type="EMBL" id="MEX5284355.1"/>
    </source>
</evidence>
<sequence>MLLGLGIDIVEISRMEKAVSRESFRKRVFTKAEQAYCDGRRTQSAAAYAVRWAGKESVLKAFGTGLRRGRLLDIEILPDAMGAPQVHLSGYYASLAEMRGVQKVFISLSHEREYAIAQCVLEGGTA</sequence>
<evidence type="ECO:0000256" key="7">
    <source>
        <dbReference type="ARBA" id="ARBA00023160"/>
    </source>
</evidence>
<evidence type="ECO:0000256" key="3">
    <source>
        <dbReference type="ARBA" id="ARBA00022723"/>
    </source>
</evidence>
<proteinExistence type="inferred from homology"/>
<keyword evidence="1 8" id="KW-0444">Lipid biosynthesis</keyword>
<evidence type="ECO:0000256" key="6">
    <source>
        <dbReference type="ARBA" id="ARBA00023098"/>
    </source>
</evidence>
<dbReference type="NCBIfam" id="TIGR00516">
    <property type="entry name" value="acpS"/>
    <property type="match status" value="1"/>
</dbReference>
<feature type="domain" description="4'-phosphopantetheinyl transferase" evidence="9">
    <location>
        <begin position="4"/>
        <end position="119"/>
    </location>
</feature>
<accession>A0ABV3X2D2</accession>
<evidence type="ECO:0000256" key="8">
    <source>
        <dbReference type="HAMAP-Rule" id="MF_00101"/>
    </source>
</evidence>
<feature type="binding site" evidence="8">
    <location>
        <position position="8"/>
    </location>
    <ligand>
        <name>Mg(2+)</name>
        <dbReference type="ChEBI" id="CHEBI:18420"/>
    </ligand>
</feature>
<evidence type="ECO:0000256" key="4">
    <source>
        <dbReference type="ARBA" id="ARBA00022832"/>
    </source>
</evidence>
<feature type="binding site" evidence="8">
    <location>
        <position position="56"/>
    </location>
    <ligand>
        <name>Mg(2+)</name>
        <dbReference type="ChEBI" id="CHEBI:18420"/>
    </ligand>
</feature>
<reference evidence="10 11" key="1">
    <citation type="submission" date="2023-04" db="EMBL/GenBank/DDBJ databases">
        <title>Genome Sequence of Selenomonas sputigena ATCC 33150.</title>
        <authorList>
            <person name="Miller D.P."/>
            <person name="Anvari S."/>
            <person name="Polson S.W."/>
            <person name="Macdonald M."/>
            <person name="Mcdowell J.V."/>
        </authorList>
    </citation>
    <scope>NUCLEOTIDE SEQUENCE [LARGE SCALE GENOMIC DNA]</scope>
    <source>
        <strain evidence="10 11">ATCC 33150</strain>
    </source>
</reference>
<organism evidence="10 11">
    <name type="scientific">Selenomonas sputigena</name>
    <dbReference type="NCBI Taxonomy" id="69823"/>
    <lineage>
        <taxon>Bacteria</taxon>
        <taxon>Bacillati</taxon>
        <taxon>Bacillota</taxon>
        <taxon>Negativicutes</taxon>
        <taxon>Selenomonadales</taxon>
        <taxon>Selenomonadaceae</taxon>
        <taxon>Selenomonas</taxon>
    </lineage>
</organism>
<evidence type="ECO:0000313" key="11">
    <source>
        <dbReference type="Proteomes" id="UP001559623"/>
    </source>
</evidence>
<dbReference type="RefSeq" id="WP_368846071.1">
    <property type="nucleotide sequence ID" value="NZ_CP194411.1"/>
</dbReference>
<keyword evidence="8" id="KW-0963">Cytoplasm</keyword>
<keyword evidence="4 8" id="KW-0276">Fatty acid metabolism</keyword>
<keyword evidence="6 8" id="KW-0443">Lipid metabolism</keyword>
<keyword evidence="7 8" id="KW-0275">Fatty acid biosynthesis</keyword>
<dbReference type="EC" id="2.7.8.7" evidence="8"/>
<dbReference type="GO" id="GO:0008897">
    <property type="term" value="F:holo-[acyl-carrier-protein] synthase activity"/>
    <property type="evidence" value="ECO:0007669"/>
    <property type="project" value="UniProtKB-EC"/>
</dbReference>
<protein>
    <recommendedName>
        <fullName evidence="8">Holo-[acyl-carrier-protein] synthase</fullName>
        <shortName evidence="8">Holo-ACP synthase</shortName>
        <ecNumber evidence="8">2.7.8.7</ecNumber>
    </recommendedName>
    <alternativeName>
        <fullName evidence="8">4'-phosphopantetheinyl transferase AcpS</fullName>
    </alternativeName>
</protein>
<comment type="catalytic activity">
    <reaction evidence="8">
        <text>apo-[ACP] + CoA = holo-[ACP] + adenosine 3',5'-bisphosphate + H(+)</text>
        <dbReference type="Rhea" id="RHEA:12068"/>
        <dbReference type="Rhea" id="RHEA-COMP:9685"/>
        <dbReference type="Rhea" id="RHEA-COMP:9690"/>
        <dbReference type="ChEBI" id="CHEBI:15378"/>
        <dbReference type="ChEBI" id="CHEBI:29999"/>
        <dbReference type="ChEBI" id="CHEBI:57287"/>
        <dbReference type="ChEBI" id="CHEBI:58343"/>
        <dbReference type="ChEBI" id="CHEBI:64479"/>
        <dbReference type="EC" id="2.7.8.7"/>
    </reaction>
</comment>